<feature type="compositionally biased region" description="Polar residues" evidence="1">
    <location>
        <begin position="330"/>
        <end position="343"/>
    </location>
</feature>
<keyword evidence="4" id="KW-1185">Reference proteome</keyword>
<accession>A0A3N1P034</accession>
<evidence type="ECO:0000256" key="2">
    <source>
        <dbReference type="SAM" id="Phobius"/>
    </source>
</evidence>
<evidence type="ECO:0000313" key="3">
    <source>
        <dbReference type="EMBL" id="ROQ21815.1"/>
    </source>
</evidence>
<protein>
    <submittedName>
        <fullName evidence="3">Inner membrane protein</fullName>
    </submittedName>
</protein>
<feature type="transmembrane region" description="Helical" evidence="2">
    <location>
        <begin position="53"/>
        <end position="71"/>
    </location>
</feature>
<organism evidence="3 4">
    <name type="scientific">Marinimicrobium koreense</name>
    <dbReference type="NCBI Taxonomy" id="306545"/>
    <lineage>
        <taxon>Bacteria</taxon>
        <taxon>Pseudomonadati</taxon>
        <taxon>Pseudomonadota</taxon>
        <taxon>Gammaproteobacteria</taxon>
        <taxon>Cellvibrionales</taxon>
        <taxon>Cellvibrionaceae</taxon>
        <taxon>Marinimicrobium</taxon>
    </lineage>
</organism>
<feature type="transmembrane region" description="Helical" evidence="2">
    <location>
        <begin position="83"/>
        <end position="104"/>
    </location>
</feature>
<reference evidence="3 4" key="1">
    <citation type="submission" date="2018-11" db="EMBL/GenBank/DDBJ databases">
        <title>Genomic Encyclopedia of Type Strains, Phase IV (KMG-IV): sequencing the most valuable type-strain genomes for metagenomic binning, comparative biology and taxonomic classification.</title>
        <authorList>
            <person name="Goeker M."/>
        </authorList>
    </citation>
    <scope>NUCLEOTIDE SEQUENCE [LARGE SCALE GENOMIC DNA]</scope>
    <source>
        <strain evidence="3 4">DSM 16974</strain>
    </source>
</reference>
<feature type="region of interest" description="Disordered" evidence="1">
    <location>
        <begin position="315"/>
        <end position="343"/>
    </location>
</feature>
<keyword evidence="2" id="KW-1133">Transmembrane helix</keyword>
<keyword evidence="2" id="KW-0812">Transmembrane</keyword>
<feature type="transmembrane region" description="Helical" evidence="2">
    <location>
        <begin position="149"/>
        <end position="168"/>
    </location>
</feature>
<dbReference type="Pfam" id="PF04307">
    <property type="entry name" value="YdjM"/>
    <property type="match status" value="1"/>
</dbReference>
<dbReference type="PANTHER" id="PTHR40031:SF1">
    <property type="entry name" value="MEMBRANE-BOUND METAL-DEPENDENT HYDROLASE"/>
    <property type="match status" value="1"/>
</dbReference>
<gene>
    <name evidence="3" type="ORF">EDC38_2443</name>
</gene>
<evidence type="ECO:0000313" key="4">
    <source>
        <dbReference type="Proteomes" id="UP000273643"/>
    </source>
</evidence>
<dbReference type="EMBL" id="RJUK01000001">
    <property type="protein sequence ID" value="ROQ21815.1"/>
    <property type="molecule type" value="Genomic_DNA"/>
</dbReference>
<evidence type="ECO:0000256" key="1">
    <source>
        <dbReference type="SAM" id="MobiDB-lite"/>
    </source>
</evidence>
<dbReference type="InterPro" id="IPR007404">
    <property type="entry name" value="YdjM-like"/>
</dbReference>
<keyword evidence="2" id="KW-0472">Membrane</keyword>
<name>A0A3N1P034_9GAMM</name>
<comment type="caution">
    <text evidence="3">The sequence shown here is derived from an EMBL/GenBank/DDBJ whole genome shotgun (WGS) entry which is preliminary data.</text>
</comment>
<dbReference type="InterPro" id="IPR053170">
    <property type="entry name" value="Transcription_regulator"/>
</dbReference>
<dbReference type="AlphaFoldDB" id="A0A3N1P034"/>
<sequence length="343" mass="38955">MTLGSAVGVAVMGRRVPVWRSALVGAFFGTLPDLDSFVDYGDPIRNVTYHRGASHSLFYLSLLSPLFAWLITRWMPSGGFRRWWAALWLILITHVLLDTMTVYGTQIGQPFTDYPFGVASLFIIDPLYTLPLLVGLLLALGGRHRANHWGLALTTGYLLWSMAAQSWVETRVERELADRDWPVERVLVTPSAFNTLLWRVLVMAPDHYYEGFYALADGDRAIAFDRFERDRALYESLQNDWGVQRIAWFSKGFFKVSARDGVARITDLRMGQEPFYSFNFVVAERVDGQWQPVPPQLQMERPDIGAGLRWIVRRAQGQPLSPPRVKSGDGESSLTQEPPSERQ</sequence>
<proteinExistence type="predicted"/>
<dbReference type="Proteomes" id="UP000273643">
    <property type="component" value="Unassembled WGS sequence"/>
</dbReference>
<feature type="transmembrane region" description="Helical" evidence="2">
    <location>
        <begin position="116"/>
        <end position="140"/>
    </location>
</feature>
<dbReference type="PANTHER" id="PTHR40031">
    <property type="entry name" value="HYPOTHETICAL MEMBRANE SPANNING PROTEIN"/>
    <property type="match status" value="1"/>
</dbReference>